<evidence type="ECO:0000313" key="2">
    <source>
        <dbReference type="Proteomes" id="UP000233399"/>
    </source>
</evidence>
<evidence type="ECO:0000313" key="1">
    <source>
        <dbReference type="EMBL" id="PKI20010.1"/>
    </source>
</evidence>
<dbReference type="Proteomes" id="UP000233399">
    <property type="component" value="Unassembled WGS sequence"/>
</dbReference>
<reference evidence="1 2" key="1">
    <citation type="submission" date="2017-12" db="EMBL/GenBank/DDBJ databases">
        <title>Isolation and characterization of an aerobic denitrifying Pseudomonas monteilii CY06 from aquaculture ponds.</title>
        <authorList>
            <person name="Ma Q."/>
            <person name="Cai Y."/>
            <person name="He Z."/>
        </authorList>
    </citation>
    <scope>NUCLEOTIDE SEQUENCE [LARGE SCALE GENOMIC DNA]</scope>
    <source>
        <strain evidence="1 2">CY06</strain>
    </source>
</reference>
<proteinExistence type="predicted"/>
<protein>
    <submittedName>
        <fullName evidence="1">Uncharacterized protein</fullName>
    </submittedName>
</protein>
<dbReference type="AlphaFoldDB" id="A0A2N1IP30"/>
<comment type="caution">
    <text evidence="1">The sequence shown here is derived from an EMBL/GenBank/DDBJ whole genome shotgun (WGS) entry which is preliminary data.</text>
</comment>
<organism evidence="1 2">
    <name type="scientific">Pseudomonas monteilii</name>
    <dbReference type="NCBI Taxonomy" id="76759"/>
    <lineage>
        <taxon>Bacteria</taxon>
        <taxon>Pseudomonadati</taxon>
        <taxon>Pseudomonadota</taxon>
        <taxon>Gammaproteobacteria</taxon>
        <taxon>Pseudomonadales</taxon>
        <taxon>Pseudomonadaceae</taxon>
        <taxon>Pseudomonas</taxon>
    </lineage>
</organism>
<dbReference type="EMBL" id="PJCG01000041">
    <property type="protein sequence ID" value="PKI20010.1"/>
    <property type="molecule type" value="Genomic_DNA"/>
</dbReference>
<name>A0A2N1IP30_9PSED</name>
<gene>
    <name evidence="1" type="ORF">CXB65_18850</name>
</gene>
<sequence length="75" mass="7813">MLDAGFGGFVAVDPEAVFLMQAAVFAAGSEGEGIAGSEGGTTEFCATEKTACDLAPVKYYEFFESLIVDFLCVSI</sequence>
<accession>A0A2N1IP30</accession>